<dbReference type="Gene3D" id="3.30.1050.10">
    <property type="entry name" value="SCP2 sterol-binding domain"/>
    <property type="match status" value="1"/>
</dbReference>
<dbReference type="NCBIfam" id="NF002367">
    <property type="entry name" value="PRK01346.1-4"/>
    <property type="match status" value="1"/>
</dbReference>
<reference evidence="6 7" key="1">
    <citation type="submission" date="2019-02" db="EMBL/GenBank/DDBJ databases">
        <title>Sequencing the genomes of 1000 actinobacteria strains.</title>
        <authorList>
            <person name="Klenk H.-P."/>
        </authorList>
    </citation>
    <scope>NUCLEOTIDE SEQUENCE [LARGE SCALE GENOMIC DNA]</scope>
    <source>
        <strain evidence="6 7">DSM 44509</strain>
    </source>
</reference>
<dbReference type="InterPro" id="IPR022902">
    <property type="entry name" value="NAcTrfase_Eis"/>
</dbReference>
<comment type="caution">
    <text evidence="6">The sequence shown here is derived from an EMBL/GenBank/DDBJ whole genome shotgun (WGS) entry which is preliminary data.</text>
</comment>
<dbReference type="PANTHER" id="PTHR37817:SF1">
    <property type="entry name" value="N-ACETYLTRANSFERASE EIS"/>
    <property type="match status" value="1"/>
</dbReference>
<comment type="subunit">
    <text evidence="4">Homohexamer; trimer of dimers.</text>
</comment>
<feature type="active site" description="Proton acceptor; via carboxylate" evidence="4">
    <location>
        <position position="414"/>
    </location>
</feature>
<evidence type="ECO:0000256" key="1">
    <source>
        <dbReference type="ARBA" id="ARBA00009213"/>
    </source>
</evidence>
<comment type="caution">
    <text evidence="4">Lacks conserved residue(s) required for the propagation of feature annotation.</text>
</comment>
<accession>A0A4Q7Y1W5</accession>
<feature type="binding site" evidence="4">
    <location>
        <begin position="92"/>
        <end position="97"/>
    </location>
    <ligand>
        <name>acetyl-CoA</name>
        <dbReference type="ChEBI" id="CHEBI:57288"/>
    </ligand>
</feature>
<feature type="active site" description="Proton donor" evidence="4">
    <location>
        <position position="126"/>
    </location>
</feature>
<keyword evidence="7" id="KW-1185">Reference proteome</keyword>
<dbReference type="Proteomes" id="UP000292507">
    <property type="component" value="Unassembled WGS sequence"/>
</dbReference>
<keyword evidence="2 4" id="KW-0808">Transferase</keyword>
<dbReference type="EMBL" id="SHKV01000001">
    <property type="protein sequence ID" value="RZU30782.1"/>
    <property type="molecule type" value="Genomic_DNA"/>
</dbReference>
<dbReference type="RefSeq" id="WP_104527165.1">
    <property type="nucleotide sequence ID" value="NZ_POQT01000004.1"/>
</dbReference>
<dbReference type="GO" id="GO:0030649">
    <property type="term" value="P:aminoglycoside antibiotic catabolic process"/>
    <property type="evidence" value="ECO:0007669"/>
    <property type="project" value="TreeGrafter"/>
</dbReference>
<evidence type="ECO:0000256" key="3">
    <source>
        <dbReference type="ARBA" id="ARBA00023315"/>
    </source>
</evidence>
<organism evidence="6 7">
    <name type="scientific">Blastococcus saxobsidens</name>
    <dbReference type="NCBI Taxonomy" id="138336"/>
    <lineage>
        <taxon>Bacteria</taxon>
        <taxon>Bacillati</taxon>
        <taxon>Actinomycetota</taxon>
        <taxon>Actinomycetes</taxon>
        <taxon>Geodermatophilales</taxon>
        <taxon>Geodermatophilaceae</taxon>
        <taxon>Blastococcus</taxon>
    </lineage>
</organism>
<dbReference type="AlphaFoldDB" id="A0A4Q7Y1W5"/>
<dbReference type="GO" id="GO:0034069">
    <property type="term" value="F:aminoglycoside N-acetyltransferase activity"/>
    <property type="evidence" value="ECO:0007669"/>
    <property type="project" value="TreeGrafter"/>
</dbReference>
<evidence type="ECO:0000256" key="2">
    <source>
        <dbReference type="ARBA" id="ARBA00022679"/>
    </source>
</evidence>
<evidence type="ECO:0000313" key="6">
    <source>
        <dbReference type="EMBL" id="RZU30782.1"/>
    </source>
</evidence>
<feature type="binding site" evidence="4">
    <location>
        <begin position="84"/>
        <end position="86"/>
    </location>
    <ligand>
        <name>acetyl-CoA</name>
        <dbReference type="ChEBI" id="CHEBI:57288"/>
    </ligand>
</feature>
<dbReference type="Pfam" id="PF13527">
    <property type="entry name" value="Acetyltransf_9"/>
    <property type="match status" value="1"/>
</dbReference>
<sequence length="414" mass="44804">MADDVSSQLRPLTPDEWPALNRALGTAFGEVPSGPYQETPSPVAELDRSLGLVDEGRLVATSGIYSLQMTVPGAVVPTAGVTWVTVSPTHRRRGILTAMMRRQLTELHEQEREPVAALWAAEASIYGRFGYGPASWKGGWSGRTERLRLRGDVDTGSGRVRVVEEEEFRAPAAAVHEAVRRFVPGNTARDARWWTRALVDDPEQRHGATARQYALHTEADGAVTGYASYRVKAAWSDAGEPESTLTVEDVRATSPAAYAALWKFLLAIDLVRTVRVPDAGSGDPLRHLLHDSRALHAHPVDALWVRLVDVGRALAARRYPAPIDLVLEVRDPFCPWNDGRWRLSGHPAGAYCGRTDRDPDLVLGIEALSSAYLGGVSLATLQGAGRVTEVSPGAVTLASTAFGWPVAPAASEDF</sequence>
<dbReference type="SUPFAM" id="SSF55718">
    <property type="entry name" value="SCP-like"/>
    <property type="match status" value="1"/>
</dbReference>
<dbReference type="CDD" id="cd04301">
    <property type="entry name" value="NAT_SF"/>
    <property type="match status" value="1"/>
</dbReference>
<gene>
    <name evidence="6" type="ORF">BKA19_0410</name>
</gene>
<dbReference type="InterPro" id="IPR016181">
    <property type="entry name" value="Acyl_CoA_acyltransferase"/>
</dbReference>
<dbReference type="Pfam" id="PF17668">
    <property type="entry name" value="Acetyltransf_17"/>
    <property type="match status" value="1"/>
</dbReference>
<dbReference type="OrthoDB" id="8399956at2"/>
<dbReference type="HAMAP" id="MF_01812">
    <property type="entry name" value="Eis"/>
    <property type="match status" value="1"/>
</dbReference>
<comment type="similarity">
    <text evidence="1 4">Belongs to the acetyltransferase Eis family.</text>
</comment>
<dbReference type="InterPro" id="IPR025559">
    <property type="entry name" value="Eis_dom"/>
</dbReference>
<evidence type="ECO:0000259" key="5">
    <source>
        <dbReference type="PROSITE" id="PS51186"/>
    </source>
</evidence>
<dbReference type="Gene3D" id="3.40.630.30">
    <property type="match status" value="2"/>
</dbReference>
<dbReference type="SUPFAM" id="SSF55729">
    <property type="entry name" value="Acyl-CoA N-acyltransferases (Nat)"/>
    <property type="match status" value="1"/>
</dbReference>
<dbReference type="InterPro" id="IPR000182">
    <property type="entry name" value="GNAT_dom"/>
</dbReference>
<protein>
    <submittedName>
        <fullName evidence="6">Putative acetyltransferase</fullName>
    </submittedName>
</protein>
<dbReference type="InterPro" id="IPR051554">
    <property type="entry name" value="Acetyltransferase_Eis"/>
</dbReference>
<evidence type="ECO:0000313" key="7">
    <source>
        <dbReference type="Proteomes" id="UP000292507"/>
    </source>
</evidence>
<feature type="domain" description="N-acetyltransferase" evidence="5">
    <location>
        <begin position="7"/>
        <end position="152"/>
    </location>
</feature>
<dbReference type="PROSITE" id="PS51186">
    <property type="entry name" value="GNAT"/>
    <property type="match status" value="1"/>
</dbReference>
<keyword evidence="3 4" id="KW-0012">Acyltransferase</keyword>
<dbReference type="InterPro" id="IPR036527">
    <property type="entry name" value="SCP2_sterol-bd_dom_sf"/>
</dbReference>
<proteinExistence type="inferred from homology"/>
<dbReference type="Pfam" id="PF13530">
    <property type="entry name" value="SCP2_2"/>
    <property type="match status" value="1"/>
</dbReference>
<evidence type="ECO:0000256" key="4">
    <source>
        <dbReference type="HAMAP-Rule" id="MF_01812"/>
    </source>
</evidence>
<name>A0A4Q7Y1W5_9ACTN</name>
<dbReference type="InterPro" id="IPR041380">
    <property type="entry name" value="Acetyltransf_17"/>
</dbReference>
<dbReference type="PANTHER" id="PTHR37817">
    <property type="entry name" value="N-ACETYLTRANSFERASE EIS"/>
    <property type="match status" value="1"/>
</dbReference>